<evidence type="ECO:0000256" key="1">
    <source>
        <dbReference type="ARBA" id="ARBA00000085"/>
    </source>
</evidence>
<dbReference type="InterPro" id="IPR013727">
    <property type="entry name" value="2CSK_N"/>
</dbReference>
<dbReference type="Gene3D" id="3.30.565.10">
    <property type="entry name" value="Histidine kinase-like ATPase, C-terminal domain"/>
    <property type="match status" value="1"/>
</dbReference>
<keyword evidence="4" id="KW-0597">Phosphoprotein</keyword>
<reference evidence="14 15" key="1">
    <citation type="submission" date="2021-08" db="EMBL/GenBank/DDBJ databases">
        <title>complete genome sequencing of Deefgea sp. D25.</title>
        <authorList>
            <person name="Bae J.-W."/>
            <person name="Gim D.-H."/>
        </authorList>
    </citation>
    <scope>NUCLEOTIDE SEQUENCE [LARGE SCALE GENOMIC DNA]</scope>
    <source>
        <strain evidence="14 15">D25</strain>
    </source>
</reference>
<proteinExistence type="predicted"/>
<dbReference type="EC" id="2.7.13.3" evidence="3"/>
<dbReference type="Pfam" id="PF08521">
    <property type="entry name" value="2CSK_N"/>
    <property type="match status" value="1"/>
</dbReference>
<evidence type="ECO:0000259" key="13">
    <source>
        <dbReference type="PROSITE" id="PS50885"/>
    </source>
</evidence>
<keyword evidence="15" id="KW-1185">Reference proteome</keyword>
<dbReference type="InterPro" id="IPR005467">
    <property type="entry name" value="His_kinase_dom"/>
</dbReference>
<keyword evidence="10 11" id="KW-0472">Membrane</keyword>
<dbReference type="EMBL" id="CP081150">
    <property type="protein sequence ID" value="QZA79483.1"/>
    <property type="molecule type" value="Genomic_DNA"/>
</dbReference>
<evidence type="ECO:0000256" key="8">
    <source>
        <dbReference type="ARBA" id="ARBA00022989"/>
    </source>
</evidence>
<evidence type="ECO:0000256" key="9">
    <source>
        <dbReference type="ARBA" id="ARBA00023012"/>
    </source>
</evidence>
<dbReference type="SUPFAM" id="SSF47384">
    <property type="entry name" value="Homodimeric domain of signal transducing histidine kinase"/>
    <property type="match status" value="1"/>
</dbReference>
<evidence type="ECO:0000256" key="4">
    <source>
        <dbReference type="ARBA" id="ARBA00022553"/>
    </source>
</evidence>
<dbReference type="SMART" id="SM00387">
    <property type="entry name" value="HATPase_c"/>
    <property type="match status" value="1"/>
</dbReference>
<dbReference type="PANTHER" id="PTHR45436:SF1">
    <property type="entry name" value="SENSOR PROTEIN QSEC"/>
    <property type="match status" value="1"/>
</dbReference>
<evidence type="ECO:0000259" key="12">
    <source>
        <dbReference type="PROSITE" id="PS50109"/>
    </source>
</evidence>
<keyword evidence="5" id="KW-0808">Transferase</keyword>
<dbReference type="Gene3D" id="1.10.287.130">
    <property type="match status" value="1"/>
</dbReference>
<comment type="subcellular location">
    <subcellularLocation>
        <location evidence="2">Membrane</location>
    </subcellularLocation>
</comment>
<evidence type="ECO:0000256" key="2">
    <source>
        <dbReference type="ARBA" id="ARBA00004370"/>
    </source>
</evidence>
<keyword evidence="9" id="KW-0902">Two-component regulatory system</keyword>
<dbReference type="InterPro" id="IPR050428">
    <property type="entry name" value="TCS_sensor_his_kinase"/>
</dbReference>
<keyword evidence="7 14" id="KW-0418">Kinase</keyword>
<evidence type="ECO:0000256" key="6">
    <source>
        <dbReference type="ARBA" id="ARBA00022692"/>
    </source>
</evidence>
<evidence type="ECO:0000313" key="14">
    <source>
        <dbReference type="EMBL" id="QZA79483.1"/>
    </source>
</evidence>
<keyword evidence="6 11" id="KW-0812">Transmembrane</keyword>
<dbReference type="InterPro" id="IPR004358">
    <property type="entry name" value="Sig_transdc_His_kin-like_C"/>
</dbReference>
<feature type="domain" description="Histidine kinase" evidence="12">
    <location>
        <begin position="243"/>
        <end position="456"/>
    </location>
</feature>
<protein>
    <recommendedName>
        <fullName evidence="3">histidine kinase</fullName>
        <ecNumber evidence="3">2.7.13.3</ecNumber>
    </recommendedName>
</protein>
<evidence type="ECO:0000256" key="3">
    <source>
        <dbReference type="ARBA" id="ARBA00012438"/>
    </source>
</evidence>
<dbReference type="InterPro" id="IPR003594">
    <property type="entry name" value="HATPase_dom"/>
</dbReference>
<dbReference type="Pfam" id="PF00512">
    <property type="entry name" value="HisKA"/>
    <property type="match status" value="1"/>
</dbReference>
<gene>
    <name evidence="14" type="ORF">K4H28_08300</name>
</gene>
<organism evidence="14 15">
    <name type="scientific">Deefgea tanakiae</name>
    <dbReference type="NCBI Taxonomy" id="2865840"/>
    <lineage>
        <taxon>Bacteria</taxon>
        <taxon>Pseudomonadati</taxon>
        <taxon>Pseudomonadota</taxon>
        <taxon>Betaproteobacteria</taxon>
        <taxon>Neisseriales</taxon>
        <taxon>Chitinibacteraceae</taxon>
        <taxon>Deefgea</taxon>
    </lineage>
</organism>
<feature type="transmembrane region" description="Helical" evidence="11">
    <location>
        <begin position="12"/>
        <end position="39"/>
    </location>
</feature>
<dbReference type="SUPFAM" id="SSF55874">
    <property type="entry name" value="ATPase domain of HSP90 chaperone/DNA topoisomerase II/histidine kinase"/>
    <property type="match status" value="1"/>
</dbReference>
<comment type="catalytic activity">
    <reaction evidence="1">
        <text>ATP + protein L-histidine = ADP + protein N-phospho-L-histidine.</text>
        <dbReference type="EC" id="2.7.13.3"/>
    </reaction>
</comment>
<dbReference type="Pfam" id="PF02518">
    <property type="entry name" value="HATPase_c"/>
    <property type="match status" value="1"/>
</dbReference>
<dbReference type="CDD" id="cd00082">
    <property type="entry name" value="HisKA"/>
    <property type="match status" value="1"/>
</dbReference>
<dbReference type="GO" id="GO:0016301">
    <property type="term" value="F:kinase activity"/>
    <property type="evidence" value="ECO:0007669"/>
    <property type="project" value="UniProtKB-KW"/>
</dbReference>
<dbReference type="InterPro" id="IPR003661">
    <property type="entry name" value="HisK_dim/P_dom"/>
</dbReference>
<name>A0ABX8ZA86_9NEIS</name>
<evidence type="ECO:0000256" key="10">
    <source>
        <dbReference type="ARBA" id="ARBA00023136"/>
    </source>
</evidence>
<dbReference type="InterPro" id="IPR036890">
    <property type="entry name" value="HATPase_C_sf"/>
</dbReference>
<sequence>MLTTKTSLRQQLLLWLLLPQLVYCLAGAVLFFSVTLFYANRVIDSRLAETAEALSELSQTQGTDLDALAPIVVQETAFRFYSISNKNGDVLHGNLSLKAPTDEYVQEIYSSSAPSFFDTTINNEAFRVAAINTQFANKEPVLIQVAFNLNLRNLYARQILISTALPLALLIIVTCFLVWWGIGRGLRPLAQLQSLMEHRKAQDLSPLSLQDAPQELQGLSSALNHLLSGTEESINRQRRFIADAAHQLRTPLAGLKSQTELAMRESSPEGLRERLNMVHTSATRSIHLVNQLLTLARSEPGSQTGIPKVQMDLAKIIRDLTAELVPRALAARIDLGCDCFVPTANMHGNSALLREMFINLVENAIKYIPRDGSITVRLTEDAHNYIVDVEDNGLGIPDADKARVFERFYRREQTGNGCGLGMSIVKEIVERHAGTVELLDAQPHGLIVHVVLPKTDLPA</sequence>
<evidence type="ECO:0000313" key="15">
    <source>
        <dbReference type="Proteomes" id="UP000825679"/>
    </source>
</evidence>
<dbReference type="PANTHER" id="PTHR45436">
    <property type="entry name" value="SENSOR HISTIDINE KINASE YKOH"/>
    <property type="match status" value="1"/>
</dbReference>
<dbReference type="PRINTS" id="PR00344">
    <property type="entry name" value="BCTRLSENSOR"/>
</dbReference>
<dbReference type="InterPro" id="IPR036097">
    <property type="entry name" value="HisK_dim/P_sf"/>
</dbReference>
<dbReference type="SMART" id="SM00388">
    <property type="entry name" value="HisKA"/>
    <property type="match status" value="1"/>
</dbReference>
<accession>A0ABX8ZA86</accession>
<dbReference type="CDD" id="cd00075">
    <property type="entry name" value="HATPase"/>
    <property type="match status" value="1"/>
</dbReference>
<evidence type="ECO:0000256" key="7">
    <source>
        <dbReference type="ARBA" id="ARBA00022777"/>
    </source>
</evidence>
<dbReference type="InterPro" id="IPR003660">
    <property type="entry name" value="HAMP_dom"/>
</dbReference>
<evidence type="ECO:0000256" key="11">
    <source>
        <dbReference type="SAM" id="Phobius"/>
    </source>
</evidence>
<feature type="domain" description="HAMP" evidence="13">
    <location>
        <begin position="183"/>
        <end position="235"/>
    </location>
</feature>
<dbReference type="Proteomes" id="UP000825679">
    <property type="component" value="Chromosome"/>
</dbReference>
<keyword evidence="8 11" id="KW-1133">Transmembrane helix</keyword>
<feature type="transmembrane region" description="Helical" evidence="11">
    <location>
        <begin position="159"/>
        <end position="182"/>
    </location>
</feature>
<dbReference type="PROSITE" id="PS50885">
    <property type="entry name" value="HAMP"/>
    <property type="match status" value="1"/>
</dbReference>
<evidence type="ECO:0000256" key="5">
    <source>
        <dbReference type="ARBA" id="ARBA00022679"/>
    </source>
</evidence>
<dbReference type="PROSITE" id="PS50109">
    <property type="entry name" value="HIS_KIN"/>
    <property type="match status" value="1"/>
</dbReference>